<evidence type="ECO:0000313" key="23">
    <source>
        <dbReference type="Proteomes" id="UP001152622"/>
    </source>
</evidence>
<keyword evidence="7" id="KW-0732">Signal</keyword>
<evidence type="ECO:0000256" key="9">
    <source>
        <dbReference type="ARBA" id="ARBA00022737"/>
    </source>
</evidence>
<keyword evidence="4" id="KW-0964">Secreted</keyword>
<feature type="repeat" description="CSPG" evidence="19">
    <location>
        <begin position="710"/>
        <end position="807"/>
    </location>
</feature>
<keyword evidence="12" id="KW-0130">Cell adhesion</keyword>
<reference evidence="22" key="1">
    <citation type="journal article" date="2023" name="Science">
        <title>Genome structures resolve the early diversification of teleost fishes.</title>
        <authorList>
            <person name="Parey E."/>
            <person name="Louis A."/>
            <person name="Montfort J."/>
            <person name="Bouchez O."/>
            <person name="Roques C."/>
            <person name="Iampietro C."/>
            <person name="Lluch J."/>
            <person name="Castinel A."/>
            <person name="Donnadieu C."/>
            <person name="Desvignes T."/>
            <person name="Floi Bucao C."/>
            <person name="Jouanno E."/>
            <person name="Wen M."/>
            <person name="Mejri S."/>
            <person name="Dirks R."/>
            <person name="Jansen H."/>
            <person name="Henkel C."/>
            <person name="Chen W.J."/>
            <person name="Zahm M."/>
            <person name="Cabau C."/>
            <person name="Klopp C."/>
            <person name="Thompson A.W."/>
            <person name="Robinson-Rechavi M."/>
            <person name="Braasch I."/>
            <person name="Lecointre G."/>
            <person name="Bobe J."/>
            <person name="Postlethwait J.H."/>
            <person name="Berthelot C."/>
            <person name="Roest Crollius H."/>
            <person name="Guiguen Y."/>
        </authorList>
    </citation>
    <scope>NUCLEOTIDE SEQUENCE</scope>
    <source>
        <strain evidence="22">WJC10195</strain>
    </source>
</reference>
<evidence type="ECO:0000256" key="8">
    <source>
        <dbReference type="ARBA" id="ARBA00022734"/>
    </source>
</evidence>
<dbReference type="InterPro" id="IPR051561">
    <property type="entry name" value="FRAS1_ECM"/>
</dbReference>
<keyword evidence="13" id="KW-1015">Disulfide bond</keyword>
<feature type="repeat" description="CSPG" evidence="19">
    <location>
        <begin position="476"/>
        <end position="568"/>
    </location>
</feature>
<dbReference type="InterPro" id="IPR016186">
    <property type="entry name" value="C-type_lectin-like/link_sf"/>
</dbReference>
<dbReference type="CDD" id="cd00037">
    <property type="entry name" value="CLECT"/>
    <property type="match status" value="1"/>
</dbReference>
<feature type="compositionally biased region" description="Polar residues" evidence="20">
    <location>
        <begin position="1000"/>
        <end position="1011"/>
    </location>
</feature>
<comment type="subunit">
    <text evidence="16">Interacts with FREM2.</text>
</comment>
<dbReference type="GO" id="GO:0005604">
    <property type="term" value="C:basement membrane"/>
    <property type="evidence" value="ECO:0007669"/>
    <property type="project" value="UniProtKB-SubCell"/>
</dbReference>
<dbReference type="GO" id="GO:0030246">
    <property type="term" value="F:carbohydrate binding"/>
    <property type="evidence" value="ECO:0007669"/>
    <property type="project" value="UniProtKB-KW"/>
</dbReference>
<dbReference type="GO" id="GO:0016020">
    <property type="term" value="C:membrane"/>
    <property type="evidence" value="ECO:0007669"/>
    <property type="project" value="InterPro"/>
</dbReference>
<feature type="repeat" description="CSPG" evidence="19">
    <location>
        <begin position="589"/>
        <end position="679"/>
    </location>
</feature>
<dbReference type="GO" id="GO:0007154">
    <property type="term" value="P:cell communication"/>
    <property type="evidence" value="ECO:0007669"/>
    <property type="project" value="InterPro"/>
</dbReference>
<evidence type="ECO:0000256" key="13">
    <source>
        <dbReference type="ARBA" id="ARBA00023157"/>
    </source>
</evidence>
<dbReference type="GO" id="GO:0046872">
    <property type="term" value="F:metal ion binding"/>
    <property type="evidence" value="ECO:0007669"/>
    <property type="project" value="UniProtKB-KW"/>
</dbReference>
<keyword evidence="10" id="KW-0106">Calcium</keyword>
<dbReference type="PANTHER" id="PTHR45739">
    <property type="entry name" value="MATRIX PROTEIN, PUTATIVE-RELATED"/>
    <property type="match status" value="1"/>
</dbReference>
<evidence type="ECO:0000256" key="16">
    <source>
        <dbReference type="ARBA" id="ARBA00065340"/>
    </source>
</evidence>
<evidence type="ECO:0000256" key="17">
    <source>
        <dbReference type="ARBA" id="ARBA00074560"/>
    </source>
</evidence>
<dbReference type="PROSITE" id="PS50041">
    <property type="entry name" value="C_TYPE_LECTIN_2"/>
    <property type="match status" value="1"/>
</dbReference>
<evidence type="ECO:0000256" key="14">
    <source>
        <dbReference type="ARBA" id="ARBA00023180"/>
    </source>
</evidence>
<dbReference type="SUPFAM" id="SSF141072">
    <property type="entry name" value="CalX-like"/>
    <property type="match status" value="1"/>
</dbReference>
<evidence type="ECO:0000313" key="22">
    <source>
        <dbReference type="EMBL" id="KAJ8382093.1"/>
    </source>
</evidence>
<dbReference type="Pfam" id="PF03160">
    <property type="entry name" value="Calx-beta"/>
    <property type="match status" value="1"/>
</dbReference>
<evidence type="ECO:0000256" key="2">
    <source>
        <dbReference type="ARBA" id="ARBA00005529"/>
    </source>
</evidence>
<dbReference type="SUPFAM" id="SSF56436">
    <property type="entry name" value="C-type lectin-like"/>
    <property type="match status" value="1"/>
</dbReference>
<feature type="repeat" description="CSPG" evidence="19">
    <location>
        <begin position="358"/>
        <end position="455"/>
    </location>
</feature>
<keyword evidence="23" id="KW-1185">Reference proteome</keyword>
<dbReference type="FunFam" id="3.10.100.10:FF:000081">
    <property type="entry name" value="FRAS1 related extracellular matrix 1"/>
    <property type="match status" value="1"/>
</dbReference>
<dbReference type="InterPro" id="IPR003644">
    <property type="entry name" value="Calx_beta"/>
</dbReference>
<feature type="domain" description="C-type lectin" evidence="21">
    <location>
        <begin position="1136"/>
        <end position="1244"/>
    </location>
</feature>
<keyword evidence="3" id="KW-0217">Developmental protein</keyword>
<keyword evidence="14" id="KW-0325">Glycoprotein</keyword>
<keyword evidence="6" id="KW-0479">Metal-binding</keyword>
<evidence type="ECO:0000256" key="6">
    <source>
        <dbReference type="ARBA" id="ARBA00022723"/>
    </source>
</evidence>
<accession>A0A9Q1JDV7</accession>
<dbReference type="GO" id="GO:0009653">
    <property type="term" value="P:anatomical structure morphogenesis"/>
    <property type="evidence" value="ECO:0007669"/>
    <property type="project" value="TreeGrafter"/>
</dbReference>
<sequence>MTGRLYYMIARQPYHGVVCKSGFVVDRFIQADIIAGIITYKHTGGEIGRSPRYDVITFVISDGEAEALPSCCLNKGPSSPRHTNQLQQTLPVYDLNITVFPVDSQPPSIAIGDVFVVDEGGSASITVAHLRTSDMDTPLEELELILVSPPQFGYIENILPSPGFEKSNMGISIGSFSYKDVMNGHINYVQSRHQRIEPTEDQFMLYVSDGNRRTVDTPFYIIISPMNDEIPEFLARNITVREGDMKELDPSILNAADLDIPHNDLVFSVVQQPQHGVIMGRLFGNDITRYKRLVHRGHASEAAVQDFTLEELKNGMTVMYMHDDSESTQDGFTIELTDGKHQLQKHVTVKVVPVNDEKPRVIRNNGIDVEMGESRLISSAVLSAEDGDTPAEHVLYIFESVPTYGLLQIKVDLDWVPLSVGMNCSQEAVDMNQLRYLHTGSAGSQGQDFFVFHLQDGSNRSPAQHFYITVKDMEKGDIAVFVKPVKASRGERVVLTTDTLLAVDKTDKPEELLYTITAPPSHGHVEYIKHPGVPINTFSQMDVAANLVCYVHDNRATFPRETIRFIVSNGQSIRNGTLEIAVEMMDRVPPSLSRNGGLRVFQGSTMALTSGDLNLYDPDTPPTSLFFLLVQYPQYGQLLLKGAPLTGPNFTQQHLLDLDLAYRHAGGPSQIDRFSFTATDGTNLGFLVEGRIQTEPVIFTIQMEALDSYTPRVVQLQSMWKVELLKDGRYGMFVSSRELKAQDTDTGDEEITFHILRPPYFGYLENATTGQFVNQRFTQKDLNRRILLYIINSALEALSDSVQFQVSDPQGNAGAPHTLELAWSRVELAQSEFTACEDQGAISLTLLRKGNTAESSYVSVKVKEVTATAEKDFTLSPSTLIQFDPGVSSRSWKIRITKDQLEEAEETFEVTLTSPVSTVLGSVTKALVKIIDARKGHCSSSTKLEGPSLSGKLVPPGSPPRHGAIQVESLPLTQQDSGGWTRGDNVAPFEPPVSKKRLRTNGNGMTVRPSSVHKNGSDLVFTYHGIMSLRVEDDSSPSRKGRKAKVVVTSRGQKIPTAVSPGKNAILAPDLSTARLTAQGPTGTSPKACAPALMGLLHFNQSSSQLLRCDGMSWRPWALTDEMVSAQKCPAGWTYHGGCCYVLATEQKATWSAATRACRETHNGNLVSIMSKIDMDWLWDFSGRKPFWIGLNDRENKGRWEWVGGEPVSYTNWRKSPPRVKRKGAKNCVLVRRRAKWQIQDCKKGNRHPYVCYFKT</sequence>
<feature type="region of interest" description="Disordered" evidence="20">
    <location>
        <begin position="940"/>
        <end position="961"/>
    </location>
</feature>
<organism evidence="22 23">
    <name type="scientific">Synaphobranchus kaupii</name>
    <name type="common">Kaup's arrowtooth eel</name>
    <dbReference type="NCBI Taxonomy" id="118154"/>
    <lineage>
        <taxon>Eukaryota</taxon>
        <taxon>Metazoa</taxon>
        <taxon>Chordata</taxon>
        <taxon>Craniata</taxon>
        <taxon>Vertebrata</taxon>
        <taxon>Euteleostomi</taxon>
        <taxon>Actinopterygii</taxon>
        <taxon>Neopterygii</taxon>
        <taxon>Teleostei</taxon>
        <taxon>Anguilliformes</taxon>
        <taxon>Synaphobranchidae</taxon>
        <taxon>Synaphobranchus</taxon>
    </lineage>
</organism>
<feature type="repeat" description="CSPG" evidence="19">
    <location>
        <begin position="106"/>
        <end position="208"/>
    </location>
</feature>
<evidence type="ECO:0000256" key="5">
    <source>
        <dbReference type="ARBA" id="ARBA00022530"/>
    </source>
</evidence>
<dbReference type="InterPro" id="IPR038081">
    <property type="entry name" value="CalX-like_sf"/>
</dbReference>
<evidence type="ECO:0000256" key="1">
    <source>
        <dbReference type="ARBA" id="ARBA00004302"/>
    </source>
</evidence>
<evidence type="ECO:0000256" key="4">
    <source>
        <dbReference type="ARBA" id="ARBA00022525"/>
    </source>
</evidence>
<dbReference type="OrthoDB" id="430044at2759"/>
<evidence type="ECO:0000256" key="3">
    <source>
        <dbReference type="ARBA" id="ARBA00022473"/>
    </source>
</evidence>
<keyword evidence="9" id="KW-0677">Repeat</keyword>
<dbReference type="AlphaFoldDB" id="A0A9Q1JDV7"/>
<evidence type="ECO:0000256" key="19">
    <source>
        <dbReference type="PROSITE-ProRule" id="PRU01201"/>
    </source>
</evidence>
<name>A0A9Q1JDV7_SYNKA</name>
<feature type="region of interest" description="Disordered" evidence="20">
    <location>
        <begin position="974"/>
        <end position="1011"/>
    </location>
</feature>
<dbReference type="Pfam" id="PF16184">
    <property type="entry name" value="Cadherin_3"/>
    <property type="match status" value="6"/>
</dbReference>
<dbReference type="GO" id="GO:0007155">
    <property type="term" value="P:cell adhesion"/>
    <property type="evidence" value="ECO:0007669"/>
    <property type="project" value="UniProtKB-KW"/>
</dbReference>
<evidence type="ECO:0000256" key="20">
    <source>
        <dbReference type="SAM" id="MobiDB-lite"/>
    </source>
</evidence>
<proteinExistence type="inferred from homology"/>
<comment type="subcellular location">
    <subcellularLocation>
        <location evidence="1">Secreted</location>
        <location evidence="1">Extracellular space</location>
        <location evidence="1">Extracellular matrix</location>
        <location evidence="1">Basement membrane</location>
    </subcellularLocation>
</comment>
<dbReference type="PANTHER" id="PTHR45739:SF7">
    <property type="entry name" value="FRAS1-RELATED EXTRACELLULAR MATRIX PROTEIN 1"/>
    <property type="match status" value="1"/>
</dbReference>
<dbReference type="PROSITE" id="PS51854">
    <property type="entry name" value="CSPG"/>
    <property type="match status" value="6"/>
</dbReference>
<feature type="repeat" description="CSPG" evidence="19">
    <location>
        <begin position="229"/>
        <end position="337"/>
    </location>
</feature>
<evidence type="ECO:0000256" key="11">
    <source>
        <dbReference type="ARBA" id="ARBA00022869"/>
    </source>
</evidence>
<dbReference type="InterPro" id="IPR016187">
    <property type="entry name" value="CTDL_fold"/>
</dbReference>
<keyword evidence="11" id="KW-0084">Basement membrane</keyword>
<evidence type="ECO:0000259" key="21">
    <source>
        <dbReference type="PROSITE" id="PS50041"/>
    </source>
</evidence>
<dbReference type="Gene3D" id="3.10.100.10">
    <property type="entry name" value="Mannose-Binding Protein A, subunit A"/>
    <property type="match status" value="1"/>
</dbReference>
<evidence type="ECO:0000256" key="12">
    <source>
        <dbReference type="ARBA" id="ARBA00022889"/>
    </source>
</evidence>
<evidence type="ECO:0000256" key="7">
    <source>
        <dbReference type="ARBA" id="ARBA00022729"/>
    </source>
</evidence>
<keyword evidence="8" id="KW-0430">Lectin</keyword>
<evidence type="ECO:0000256" key="10">
    <source>
        <dbReference type="ARBA" id="ARBA00022837"/>
    </source>
</evidence>
<dbReference type="EMBL" id="JAINUF010000001">
    <property type="protein sequence ID" value="KAJ8382093.1"/>
    <property type="molecule type" value="Genomic_DNA"/>
</dbReference>
<protein>
    <recommendedName>
        <fullName evidence="17">FRAS1-related extracellular matrix protein 1</fullName>
    </recommendedName>
    <alternativeName>
        <fullName evidence="18">Protein QBRICK</fullName>
    </alternativeName>
</protein>
<dbReference type="Proteomes" id="UP001152622">
    <property type="component" value="Chromosome 1"/>
</dbReference>
<comment type="similarity">
    <text evidence="2">Belongs to the FRAS1 family.</text>
</comment>
<dbReference type="Gene3D" id="2.60.40.2030">
    <property type="match status" value="1"/>
</dbReference>
<comment type="caution">
    <text evidence="22">The sequence shown here is derived from an EMBL/GenBank/DDBJ whole genome shotgun (WGS) entry which is preliminary data.</text>
</comment>
<dbReference type="SMART" id="SM00034">
    <property type="entry name" value="CLECT"/>
    <property type="match status" value="1"/>
</dbReference>
<dbReference type="Pfam" id="PF00059">
    <property type="entry name" value="Lectin_C"/>
    <property type="match status" value="1"/>
</dbReference>
<evidence type="ECO:0000256" key="18">
    <source>
        <dbReference type="ARBA" id="ARBA00081243"/>
    </source>
</evidence>
<dbReference type="SMART" id="SM00237">
    <property type="entry name" value="Calx_beta"/>
    <property type="match status" value="1"/>
</dbReference>
<keyword evidence="5" id="KW-0272">Extracellular matrix</keyword>
<comment type="function">
    <text evidence="15">Extracellular matrix protein that plays a role in epidermal differentiation and is required for epidermal adhesion during embryonic development.</text>
</comment>
<dbReference type="InterPro" id="IPR039005">
    <property type="entry name" value="CSPG_rpt"/>
</dbReference>
<evidence type="ECO:0000256" key="15">
    <source>
        <dbReference type="ARBA" id="ARBA00058451"/>
    </source>
</evidence>
<dbReference type="InterPro" id="IPR001304">
    <property type="entry name" value="C-type_lectin-like"/>
</dbReference>
<gene>
    <name evidence="22" type="ORF">SKAU_G00028710</name>
</gene>